<dbReference type="PIRSF" id="PIRSF037037">
    <property type="entry name" value="Kelch-like_protein_gigaxonin"/>
    <property type="match status" value="1"/>
</dbReference>
<dbReference type="InterPro" id="IPR011043">
    <property type="entry name" value="Gal_Oxase/kelch_b-propeller"/>
</dbReference>
<evidence type="ECO:0000313" key="7">
    <source>
        <dbReference type="Proteomes" id="UP000091820"/>
    </source>
</evidence>
<evidence type="ECO:0000256" key="4">
    <source>
        <dbReference type="ARBA" id="ARBA00043912"/>
    </source>
</evidence>
<dbReference type="SUPFAM" id="SSF54695">
    <property type="entry name" value="POZ domain"/>
    <property type="match status" value="1"/>
</dbReference>
<dbReference type="UniPathway" id="UPA00143"/>
<name>A0A1A9WVQ9_9MUSC</name>
<evidence type="ECO:0000256" key="1">
    <source>
        <dbReference type="ARBA" id="ARBA00013699"/>
    </source>
</evidence>
<dbReference type="PANTHER" id="PTHR45632">
    <property type="entry name" value="LD33804P"/>
    <property type="match status" value="1"/>
</dbReference>
<sequence>MSSSGNNKNICGSTDSEMYSKSGYSDSVLDALSKLRRDKTYCDFTLEVEGEYLYVHKFLLMVTSPYFSAMLENMYSCGELFKYCNEYILRRFPQLIDDEEFLQLSFDEFKAIITDDDLYVQSEENVYRGMLNWVKYDLEARRSHLPELMSHINLALVRPEFLQNHILTEPLFEGDLQCKNLIIEALCHYLPTKRRKLSSDTSQDLRRTQRRYGMPHILFAGGTDSKTGTLNTCRMYDTSNNILCDKSSMKEARSQLSAVSLNGLIYCMGGYNRTSTLKTAECYDPIINQWAQIAPMENDRWSHGVCVYNDSIYVVGGYHNSTVENYNPTTNKWYNCPKVPLSYDQSCRTVVIENSIYSIGDMKNERMSNNRFDPREGRWYDLNSNTNYVCRFELASYGRSLYCIGGWSGSFSNHCTRFDVCCNKWETMSPMTVGRWGHSALTVDNKIYVFGGWNGALVTTVERYDIPQNKWDTNVSENIEHISGATFCETFNQCNEDLTEKHHECEKLLFLVEKSFLKLAGFIRHSDDYCAISQLFELQYKIYFLVTSLVNWSSDDNT</sequence>
<dbReference type="Proteomes" id="UP000091820">
    <property type="component" value="Unassembled WGS sequence"/>
</dbReference>
<dbReference type="FunFam" id="1.25.40.420:FF:000001">
    <property type="entry name" value="Kelch-like family member 12"/>
    <property type="match status" value="1"/>
</dbReference>
<dbReference type="InterPro" id="IPR011705">
    <property type="entry name" value="BACK"/>
</dbReference>
<accession>A0A1A9WVQ9</accession>
<organism evidence="6 7">
    <name type="scientific">Glossina brevipalpis</name>
    <dbReference type="NCBI Taxonomy" id="37001"/>
    <lineage>
        <taxon>Eukaryota</taxon>
        <taxon>Metazoa</taxon>
        <taxon>Ecdysozoa</taxon>
        <taxon>Arthropoda</taxon>
        <taxon>Hexapoda</taxon>
        <taxon>Insecta</taxon>
        <taxon>Pterygota</taxon>
        <taxon>Neoptera</taxon>
        <taxon>Endopterygota</taxon>
        <taxon>Diptera</taxon>
        <taxon>Brachycera</taxon>
        <taxon>Muscomorpha</taxon>
        <taxon>Hippoboscoidea</taxon>
        <taxon>Glossinidae</taxon>
        <taxon>Glossina</taxon>
    </lineage>
</organism>
<comment type="function">
    <text evidence="4">Probable substrate-specific adapter of an E3 ubiquitin-protein ligase complex which mediates the ubiquitination and subsequent proteasomal degradation of target proteins. May have a role in synapse differentiation and growth.</text>
</comment>
<dbReference type="InterPro" id="IPR011333">
    <property type="entry name" value="SKP1/BTB/POZ_sf"/>
</dbReference>
<dbReference type="EnsemblMetazoa" id="GBRI034224-RA">
    <property type="protein sequence ID" value="GBRI034224-PA"/>
    <property type="gene ID" value="GBRI034224"/>
</dbReference>
<feature type="domain" description="BTB" evidence="5">
    <location>
        <begin position="42"/>
        <end position="113"/>
    </location>
</feature>
<dbReference type="CDD" id="cd18186">
    <property type="entry name" value="BTB_POZ_ZBTB_KLHL-like"/>
    <property type="match status" value="1"/>
</dbReference>
<keyword evidence="3" id="KW-0677">Repeat</keyword>
<dbReference type="STRING" id="37001.A0A1A9WVQ9"/>
<dbReference type="GO" id="GO:0003779">
    <property type="term" value="F:actin binding"/>
    <property type="evidence" value="ECO:0007669"/>
    <property type="project" value="UniProtKB-KW"/>
</dbReference>
<dbReference type="Gene3D" id="2.120.10.80">
    <property type="entry name" value="Kelch-type beta propeller"/>
    <property type="match status" value="2"/>
</dbReference>
<dbReference type="SMART" id="SM00612">
    <property type="entry name" value="Kelch"/>
    <property type="match status" value="5"/>
</dbReference>
<dbReference type="GO" id="GO:0016567">
    <property type="term" value="P:protein ubiquitination"/>
    <property type="evidence" value="ECO:0007669"/>
    <property type="project" value="UniProtKB-UniPathway"/>
</dbReference>
<dbReference type="PANTHER" id="PTHR45632:SF3">
    <property type="entry name" value="KELCH-LIKE PROTEIN 32"/>
    <property type="match status" value="1"/>
</dbReference>
<dbReference type="Pfam" id="PF07707">
    <property type="entry name" value="BACK"/>
    <property type="match status" value="1"/>
</dbReference>
<dbReference type="Pfam" id="PF01344">
    <property type="entry name" value="Kelch_1"/>
    <property type="match status" value="4"/>
</dbReference>
<evidence type="ECO:0000313" key="6">
    <source>
        <dbReference type="EnsemblMetazoa" id="GBRI034224-PA"/>
    </source>
</evidence>
<evidence type="ECO:0000256" key="2">
    <source>
        <dbReference type="ARBA" id="ARBA00022441"/>
    </source>
</evidence>
<dbReference type="SUPFAM" id="SSF50965">
    <property type="entry name" value="Galactose oxidase, central domain"/>
    <property type="match status" value="1"/>
</dbReference>
<reference evidence="6" key="2">
    <citation type="submission" date="2020-05" db="UniProtKB">
        <authorList>
            <consortium name="EnsemblMetazoa"/>
        </authorList>
    </citation>
    <scope>IDENTIFICATION</scope>
    <source>
        <strain evidence="6">IAEA</strain>
    </source>
</reference>
<dbReference type="InterPro" id="IPR015915">
    <property type="entry name" value="Kelch-typ_b-propeller"/>
</dbReference>
<dbReference type="AlphaFoldDB" id="A0A1A9WVQ9"/>
<keyword evidence="2" id="KW-0880">Kelch repeat</keyword>
<keyword evidence="7" id="KW-1185">Reference proteome</keyword>
<dbReference type="InterPro" id="IPR006652">
    <property type="entry name" value="Kelch_1"/>
</dbReference>
<evidence type="ECO:0000259" key="5">
    <source>
        <dbReference type="PROSITE" id="PS50097"/>
    </source>
</evidence>
<dbReference type="SMART" id="SM00875">
    <property type="entry name" value="BACK"/>
    <property type="match status" value="1"/>
</dbReference>
<dbReference type="Gene3D" id="3.30.710.10">
    <property type="entry name" value="Potassium Channel Kv1.1, Chain A"/>
    <property type="match status" value="1"/>
</dbReference>
<protein>
    <recommendedName>
        <fullName evidence="1">Kelch-like protein diablo</fullName>
    </recommendedName>
</protein>
<dbReference type="InterPro" id="IPR017096">
    <property type="entry name" value="BTB-kelch_protein"/>
</dbReference>
<dbReference type="InterPro" id="IPR000210">
    <property type="entry name" value="BTB/POZ_dom"/>
</dbReference>
<dbReference type="VEuPathDB" id="VectorBase:GBRI034224"/>
<dbReference type="PROSITE" id="PS50097">
    <property type="entry name" value="BTB"/>
    <property type="match status" value="1"/>
</dbReference>
<proteinExistence type="predicted"/>
<reference evidence="7" key="1">
    <citation type="submission" date="2014-03" db="EMBL/GenBank/DDBJ databases">
        <authorList>
            <person name="Aksoy S."/>
            <person name="Warren W."/>
            <person name="Wilson R.K."/>
        </authorList>
    </citation>
    <scope>NUCLEOTIDE SEQUENCE [LARGE SCALE GENOMIC DNA]</scope>
    <source>
        <strain evidence="7">IAEA</strain>
    </source>
</reference>
<evidence type="ECO:0000256" key="3">
    <source>
        <dbReference type="ARBA" id="ARBA00022737"/>
    </source>
</evidence>
<dbReference type="Gene3D" id="1.25.40.420">
    <property type="match status" value="1"/>
</dbReference>